<gene>
    <name evidence="2" type="ORF">AT9943_LOCUS13579</name>
</gene>
<name>A0A7G2EXP1_ARATH</name>
<feature type="compositionally biased region" description="Basic and acidic residues" evidence="1">
    <location>
        <begin position="15"/>
        <end position="31"/>
    </location>
</feature>
<dbReference type="Proteomes" id="UP000516314">
    <property type="component" value="Chromosome 3"/>
</dbReference>
<feature type="compositionally biased region" description="Polar residues" evidence="1">
    <location>
        <begin position="1"/>
        <end position="12"/>
    </location>
</feature>
<sequence length="37" mass="4158">MHWQSSTKTVSLFQEDGHSENSTKPVEETLPKAKSLV</sequence>
<evidence type="ECO:0000313" key="2">
    <source>
        <dbReference type="EMBL" id="CAD5325765.1"/>
    </source>
</evidence>
<dbReference type="EMBL" id="LR881468">
    <property type="protein sequence ID" value="CAD5325765.1"/>
    <property type="molecule type" value="Genomic_DNA"/>
</dbReference>
<organism evidence="2 3">
    <name type="scientific">Arabidopsis thaliana</name>
    <name type="common">Mouse-ear cress</name>
    <dbReference type="NCBI Taxonomy" id="3702"/>
    <lineage>
        <taxon>Eukaryota</taxon>
        <taxon>Viridiplantae</taxon>
        <taxon>Streptophyta</taxon>
        <taxon>Embryophyta</taxon>
        <taxon>Tracheophyta</taxon>
        <taxon>Spermatophyta</taxon>
        <taxon>Magnoliopsida</taxon>
        <taxon>eudicotyledons</taxon>
        <taxon>Gunneridae</taxon>
        <taxon>Pentapetalae</taxon>
        <taxon>rosids</taxon>
        <taxon>malvids</taxon>
        <taxon>Brassicales</taxon>
        <taxon>Brassicaceae</taxon>
        <taxon>Camelineae</taxon>
        <taxon>Arabidopsis</taxon>
    </lineage>
</organism>
<feature type="region of interest" description="Disordered" evidence="1">
    <location>
        <begin position="1"/>
        <end position="37"/>
    </location>
</feature>
<evidence type="ECO:0000256" key="1">
    <source>
        <dbReference type="SAM" id="MobiDB-lite"/>
    </source>
</evidence>
<accession>A0A7G2EXP1</accession>
<proteinExistence type="predicted"/>
<protein>
    <submittedName>
        <fullName evidence="2">(thale cress) hypothetical protein</fullName>
    </submittedName>
</protein>
<reference evidence="2 3" key="1">
    <citation type="submission" date="2020-09" db="EMBL/GenBank/DDBJ databases">
        <authorList>
            <person name="Ashkenazy H."/>
        </authorList>
    </citation>
    <scope>NUCLEOTIDE SEQUENCE [LARGE SCALE GENOMIC DNA]</scope>
    <source>
        <strain evidence="3">cv. Cdm-0</strain>
    </source>
</reference>
<dbReference type="AlphaFoldDB" id="A0A7G2EXP1"/>
<evidence type="ECO:0000313" key="3">
    <source>
        <dbReference type="Proteomes" id="UP000516314"/>
    </source>
</evidence>